<evidence type="ECO:0000313" key="1">
    <source>
        <dbReference type="EMBL" id="TWU59301.1"/>
    </source>
</evidence>
<organism evidence="1 2">
    <name type="scientific">Rubripirellula tenax</name>
    <dbReference type="NCBI Taxonomy" id="2528015"/>
    <lineage>
        <taxon>Bacteria</taxon>
        <taxon>Pseudomonadati</taxon>
        <taxon>Planctomycetota</taxon>
        <taxon>Planctomycetia</taxon>
        <taxon>Pirellulales</taxon>
        <taxon>Pirellulaceae</taxon>
        <taxon>Rubripirellula</taxon>
    </lineage>
</organism>
<dbReference type="OrthoDB" id="9815351at2"/>
<keyword evidence="1" id="KW-0808">Transferase</keyword>
<name>A0A5C6FI34_9BACT</name>
<evidence type="ECO:0000313" key="2">
    <source>
        <dbReference type="Proteomes" id="UP000318288"/>
    </source>
</evidence>
<comment type="caution">
    <text evidence="1">The sequence shown here is derived from an EMBL/GenBank/DDBJ whole genome shotgun (WGS) entry which is preliminary data.</text>
</comment>
<dbReference type="GO" id="GO:0016740">
    <property type="term" value="F:transferase activity"/>
    <property type="evidence" value="ECO:0007669"/>
    <property type="project" value="UniProtKB-KW"/>
</dbReference>
<gene>
    <name evidence="1" type="ORF">Poly51_20890</name>
</gene>
<keyword evidence="2" id="KW-1185">Reference proteome</keyword>
<dbReference type="PANTHER" id="PTHR12526">
    <property type="entry name" value="GLYCOSYLTRANSFERASE"/>
    <property type="match status" value="1"/>
</dbReference>
<dbReference type="EMBL" id="SJPW01000002">
    <property type="protein sequence ID" value="TWU59301.1"/>
    <property type="molecule type" value="Genomic_DNA"/>
</dbReference>
<proteinExistence type="predicted"/>
<dbReference type="SUPFAM" id="SSF53756">
    <property type="entry name" value="UDP-Glycosyltransferase/glycogen phosphorylase"/>
    <property type="match status" value="1"/>
</dbReference>
<dbReference type="Pfam" id="PF13692">
    <property type="entry name" value="Glyco_trans_1_4"/>
    <property type="match status" value="1"/>
</dbReference>
<dbReference type="Proteomes" id="UP000318288">
    <property type="component" value="Unassembled WGS sequence"/>
</dbReference>
<reference evidence="1 2" key="1">
    <citation type="submission" date="2019-02" db="EMBL/GenBank/DDBJ databases">
        <title>Deep-cultivation of Planctomycetes and their phenomic and genomic characterization uncovers novel biology.</title>
        <authorList>
            <person name="Wiegand S."/>
            <person name="Jogler M."/>
            <person name="Boedeker C."/>
            <person name="Pinto D."/>
            <person name="Vollmers J."/>
            <person name="Rivas-Marin E."/>
            <person name="Kohn T."/>
            <person name="Peeters S.H."/>
            <person name="Heuer A."/>
            <person name="Rast P."/>
            <person name="Oberbeckmann S."/>
            <person name="Bunk B."/>
            <person name="Jeske O."/>
            <person name="Meyerdierks A."/>
            <person name="Storesund J.E."/>
            <person name="Kallscheuer N."/>
            <person name="Luecker S."/>
            <person name="Lage O.M."/>
            <person name="Pohl T."/>
            <person name="Merkel B.J."/>
            <person name="Hornburger P."/>
            <person name="Mueller R.-W."/>
            <person name="Bruemmer F."/>
            <person name="Labrenz M."/>
            <person name="Spormann A.M."/>
            <person name="Op Den Camp H."/>
            <person name="Overmann J."/>
            <person name="Amann R."/>
            <person name="Jetten M.S.M."/>
            <person name="Mascher T."/>
            <person name="Medema M.H."/>
            <person name="Devos D.P."/>
            <person name="Kaster A.-K."/>
            <person name="Ovreas L."/>
            <person name="Rohde M."/>
            <person name="Galperin M.Y."/>
            <person name="Jogler C."/>
        </authorList>
    </citation>
    <scope>NUCLEOTIDE SEQUENCE [LARGE SCALE GENOMIC DNA]</scope>
    <source>
        <strain evidence="1 2">Poly51</strain>
    </source>
</reference>
<sequence>MNVLFLSSGAKVPSARFRIHPYLRHFRSEGHRCYCADSFPQKYDYFPWMGFRPSQLLKRSMRWWHWMRAKLSTFDLVFIDREIFDNESTEMEERFREACGKMVIDIDDAVFLRYPEKFDHLMKMADLVVCGNRFLMERVHPLNSQLLHIPTCVDMEDYRQRRPKPVSDLPVVGWMGTTGNLKYLEVPANALRAVAAKIPYELRVVVPDISPLAETNLAGVNLVHQRWDPAGEVQQLQQMDIGLMPLFANQEWDIYKCGLKLIQYLAVGVPAIAAPVGVNSEIMESQQNGLTAETTDEWEAALTKLLSNQSMRNEMGLRGRQTVQAKYSIGANYPVLRDRLIELVETH</sequence>
<protein>
    <submittedName>
        <fullName evidence="1">Glycosyl transferases group 1</fullName>
    </submittedName>
</protein>
<dbReference type="Gene3D" id="3.40.50.2000">
    <property type="entry name" value="Glycogen Phosphorylase B"/>
    <property type="match status" value="1"/>
</dbReference>
<dbReference type="AlphaFoldDB" id="A0A5C6FI34"/>
<accession>A0A5C6FI34</accession>